<dbReference type="EMBL" id="MSFU01000012">
    <property type="protein sequence ID" value="PWY73407.1"/>
    <property type="molecule type" value="Genomic_DNA"/>
</dbReference>
<organism evidence="1 2">
    <name type="scientific">Aspergillus eucalypticola (strain CBS 122712 / IBT 29274)</name>
    <dbReference type="NCBI Taxonomy" id="1448314"/>
    <lineage>
        <taxon>Eukaryota</taxon>
        <taxon>Fungi</taxon>
        <taxon>Dikarya</taxon>
        <taxon>Ascomycota</taxon>
        <taxon>Pezizomycotina</taxon>
        <taxon>Eurotiomycetes</taxon>
        <taxon>Eurotiomycetidae</taxon>
        <taxon>Eurotiales</taxon>
        <taxon>Aspergillaceae</taxon>
        <taxon>Aspergillus</taxon>
        <taxon>Aspergillus subgen. Circumdati</taxon>
    </lineage>
</organism>
<feature type="non-terminal residue" evidence="1">
    <location>
        <position position="1"/>
    </location>
</feature>
<dbReference type="GeneID" id="37058501"/>
<proteinExistence type="predicted"/>
<dbReference type="AlphaFoldDB" id="A0A317VJR5"/>
<keyword evidence="2" id="KW-1185">Reference proteome</keyword>
<dbReference type="Proteomes" id="UP000246171">
    <property type="component" value="Unassembled WGS sequence"/>
</dbReference>
<protein>
    <recommendedName>
        <fullName evidence="3">DDE-1 domain-containing protein</fullName>
    </recommendedName>
</protein>
<accession>A0A317VJR5</accession>
<reference evidence="1" key="1">
    <citation type="submission" date="2016-12" db="EMBL/GenBank/DDBJ databases">
        <title>The genomes of Aspergillus section Nigri reveals drivers in fungal speciation.</title>
        <authorList>
            <consortium name="DOE Joint Genome Institute"/>
            <person name="Vesth T.C."/>
            <person name="Nybo J."/>
            <person name="Theobald S."/>
            <person name="Brandl J."/>
            <person name="Frisvad J.C."/>
            <person name="Nielsen K.F."/>
            <person name="Lyhne E.K."/>
            <person name="Kogle M.E."/>
            <person name="Kuo A."/>
            <person name="Riley R."/>
            <person name="Clum A."/>
            <person name="Nolan M."/>
            <person name="Lipzen A."/>
            <person name="Salamov A."/>
            <person name="Henrissat B."/>
            <person name="Wiebenga A."/>
            <person name="De vries R.P."/>
            <person name="Grigoriev I.V."/>
            <person name="Mortensen U.H."/>
            <person name="Andersen M.R."/>
            <person name="Baker S.E."/>
        </authorList>
    </citation>
    <scope>NUCLEOTIDE SEQUENCE</scope>
    <source>
        <strain evidence="1">CBS 122712</strain>
    </source>
</reference>
<dbReference type="RefSeq" id="XP_025388211.1">
    <property type="nucleotide sequence ID" value="XM_025536539.1"/>
</dbReference>
<sequence length="183" mass="21411">IAGRQVVLLYDNFSSHLAAYEEVKTQLLNILKRQWLVYIMTEYDWEYDPITIMNLLQVLRWSISAWNLDLKDDTICHCFTRALSDDAYNPMPDSAILHDLTTSLQKLRDTARIQDIMHINQFLNPLEEQIHDAITDLNNIILSQYTAVEDEVEENNEMVEPLPFISSTRALQALYDLCLYKEQ</sequence>
<evidence type="ECO:0008006" key="3">
    <source>
        <dbReference type="Google" id="ProtNLM"/>
    </source>
</evidence>
<dbReference type="VEuPathDB" id="FungiDB:BO83DRAFT_445290"/>
<evidence type="ECO:0000313" key="2">
    <source>
        <dbReference type="Proteomes" id="UP000246171"/>
    </source>
</evidence>
<name>A0A317VJR5_ASPEC</name>
<gene>
    <name evidence="1" type="ORF">BO83DRAFT_445290</name>
</gene>
<comment type="caution">
    <text evidence="1">The sequence shown here is derived from an EMBL/GenBank/DDBJ whole genome shotgun (WGS) entry which is preliminary data.</text>
</comment>
<evidence type="ECO:0000313" key="1">
    <source>
        <dbReference type="EMBL" id="PWY73407.1"/>
    </source>
</evidence>
<dbReference type="OrthoDB" id="4479198at2759"/>